<sequence length="162" mass="18062">MNRIQAAIGSTLFFFLAPGTVAGVVPYLITQWRLPPVSAWTFAGAALTLIAFAMLIECFARFALKGLGTPAPIAPTQHLVVTGLYRFVRNPMYVAVLGLIFGQALLFQSTMLAAYGATMWVIFHTFVYFYEEPTLRRSFGDAYEAYCKGVPRWLPRLTPWTP</sequence>
<gene>
    <name evidence="6" type="ORF">DSM104635_02627</name>
</gene>
<dbReference type="Gene3D" id="1.20.120.1630">
    <property type="match status" value="1"/>
</dbReference>
<evidence type="ECO:0000256" key="3">
    <source>
        <dbReference type="ARBA" id="ARBA00022989"/>
    </source>
</evidence>
<dbReference type="PANTHER" id="PTHR12714:SF24">
    <property type="entry name" value="SLR1182 PROTEIN"/>
    <property type="match status" value="1"/>
</dbReference>
<organism evidence="6 7">
    <name type="scientific">Terricaulis silvestris</name>
    <dbReference type="NCBI Taxonomy" id="2686094"/>
    <lineage>
        <taxon>Bacteria</taxon>
        <taxon>Pseudomonadati</taxon>
        <taxon>Pseudomonadota</taxon>
        <taxon>Alphaproteobacteria</taxon>
        <taxon>Caulobacterales</taxon>
        <taxon>Caulobacteraceae</taxon>
        <taxon>Terricaulis</taxon>
    </lineage>
</organism>
<dbReference type="Pfam" id="PF04191">
    <property type="entry name" value="PEMT"/>
    <property type="match status" value="1"/>
</dbReference>
<name>A0A6I6MQU7_9CAUL</name>
<evidence type="ECO:0008006" key="8">
    <source>
        <dbReference type="Google" id="ProtNLM"/>
    </source>
</evidence>
<feature type="transmembrane region" description="Helical" evidence="5">
    <location>
        <begin position="38"/>
        <end position="56"/>
    </location>
</feature>
<proteinExistence type="predicted"/>
<dbReference type="KEGG" id="tsv:DSM104635_02627"/>
<dbReference type="Proteomes" id="UP000431269">
    <property type="component" value="Chromosome"/>
</dbReference>
<feature type="transmembrane region" description="Helical" evidence="5">
    <location>
        <begin position="112"/>
        <end position="130"/>
    </location>
</feature>
<keyword evidence="4 5" id="KW-0472">Membrane</keyword>
<protein>
    <recommendedName>
        <fullName evidence="8">Steroid 5-alpha reductase C-terminal domain-containing protein</fullName>
    </recommendedName>
</protein>
<dbReference type="PANTHER" id="PTHR12714">
    <property type="entry name" value="PROTEIN-S ISOPRENYLCYSTEINE O-METHYLTRANSFERASE"/>
    <property type="match status" value="1"/>
</dbReference>
<dbReference type="RefSeq" id="WP_158766609.1">
    <property type="nucleotide sequence ID" value="NZ_CP047045.1"/>
</dbReference>
<dbReference type="GO" id="GO:0012505">
    <property type="term" value="C:endomembrane system"/>
    <property type="evidence" value="ECO:0007669"/>
    <property type="project" value="UniProtKB-SubCell"/>
</dbReference>
<evidence type="ECO:0000256" key="4">
    <source>
        <dbReference type="ARBA" id="ARBA00023136"/>
    </source>
</evidence>
<evidence type="ECO:0000313" key="6">
    <source>
        <dbReference type="EMBL" id="QGZ95776.1"/>
    </source>
</evidence>
<evidence type="ECO:0000256" key="1">
    <source>
        <dbReference type="ARBA" id="ARBA00004127"/>
    </source>
</evidence>
<feature type="transmembrane region" description="Helical" evidence="5">
    <location>
        <begin position="87"/>
        <end position="106"/>
    </location>
</feature>
<reference evidence="7" key="1">
    <citation type="submission" date="2019-12" db="EMBL/GenBank/DDBJ databases">
        <title>Complete genome of Terracaulis silvestris 0127_4.</title>
        <authorList>
            <person name="Vieira S."/>
            <person name="Riedel T."/>
            <person name="Sproer C."/>
            <person name="Pascual J."/>
            <person name="Boedeker C."/>
            <person name="Overmann J."/>
        </authorList>
    </citation>
    <scope>NUCLEOTIDE SEQUENCE [LARGE SCALE GENOMIC DNA]</scope>
    <source>
        <strain evidence="7">0127_4</strain>
    </source>
</reference>
<evidence type="ECO:0000256" key="5">
    <source>
        <dbReference type="SAM" id="Phobius"/>
    </source>
</evidence>
<keyword evidence="2 5" id="KW-0812">Transmembrane</keyword>
<comment type="subcellular location">
    <subcellularLocation>
        <location evidence="1">Endomembrane system</location>
        <topology evidence="1">Multi-pass membrane protein</topology>
    </subcellularLocation>
</comment>
<keyword evidence="3 5" id="KW-1133">Transmembrane helix</keyword>
<dbReference type="InterPro" id="IPR007318">
    <property type="entry name" value="Phopholipid_MeTrfase"/>
</dbReference>
<evidence type="ECO:0000313" key="7">
    <source>
        <dbReference type="Proteomes" id="UP000431269"/>
    </source>
</evidence>
<evidence type="ECO:0000256" key="2">
    <source>
        <dbReference type="ARBA" id="ARBA00022692"/>
    </source>
</evidence>
<keyword evidence="7" id="KW-1185">Reference proteome</keyword>
<dbReference type="AlphaFoldDB" id="A0A6I6MQU7"/>
<dbReference type="EMBL" id="CP047045">
    <property type="protein sequence ID" value="QGZ95776.1"/>
    <property type="molecule type" value="Genomic_DNA"/>
</dbReference>
<accession>A0A6I6MQU7</accession>
<dbReference type="GO" id="GO:0016740">
    <property type="term" value="F:transferase activity"/>
    <property type="evidence" value="ECO:0007669"/>
    <property type="project" value="UniProtKB-ARBA"/>
</dbReference>